<sequence>MAEGIGTRYSQLAESLATVKQNQEQYQQNHNSLQQVVEGLAHQLEMVASNVETLVQMKTKHNSGDPAGSKRQMTNPLFEDNRGIQTRAVRLDFSKFNGEDPSGTLKLLGELVVGKHLYVHFRQGLDHHHMKRLKQTSTVEDYKSQFEALSNQLRGLAESYKLSCFLSRLREDIRFMVRMLNPSNLHIAFGLSKMQEENVAALRRTAKLGSVPTRLAIGPPSQPKKRAIVLCKSALLFIMECDESSDDEVPKSEVAEVSASKSKEETPIVELEPGISMHALFGSPNPKTMRFLGHICGRALVILVDTGSTHNFMDPSVIQRAHLPSNPTEGLFVKVANGQAIDSEGSCVAVPLHMQGNSIPLIFTF</sequence>
<reference evidence="2" key="1">
    <citation type="journal article" date="2023" name="G3 (Bethesda)">
        <title>Genome assembly and association tests identify interacting loci associated with vigor, precocity, and sex in interspecific pistachio rootstocks.</title>
        <authorList>
            <person name="Palmer W."/>
            <person name="Jacygrad E."/>
            <person name="Sagayaradj S."/>
            <person name="Cavanaugh K."/>
            <person name="Han R."/>
            <person name="Bertier L."/>
            <person name="Beede B."/>
            <person name="Kafkas S."/>
            <person name="Golino D."/>
            <person name="Preece J."/>
            <person name="Michelmore R."/>
        </authorList>
    </citation>
    <scope>NUCLEOTIDE SEQUENCE [LARGE SCALE GENOMIC DNA]</scope>
</reference>
<evidence type="ECO:0000313" key="2">
    <source>
        <dbReference type="Proteomes" id="UP001163603"/>
    </source>
</evidence>
<dbReference type="Proteomes" id="UP001163603">
    <property type="component" value="Chromosome 6"/>
</dbReference>
<protein>
    <submittedName>
        <fullName evidence="1">Uncharacterized protein</fullName>
    </submittedName>
</protein>
<organism evidence="1 2">
    <name type="scientific">Pistacia integerrima</name>
    <dbReference type="NCBI Taxonomy" id="434235"/>
    <lineage>
        <taxon>Eukaryota</taxon>
        <taxon>Viridiplantae</taxon>
        <taxon>Streptophyta</taxon>
        <taxon>Embryophyta</taxon>
        <taxon>Tracheophyta</taxon>
        <taxon>Spermatophyta</taxon>
        <taxon>Magnoliopsida</taxon>
        <taxon>eudicotyledons</taxon>
        <taxon>Gunneridae</taxon>
        <taxon>Pentapetalae</taxon>
        <taxon>rosids</taxon>
        <taxon>malvids</taxon>
        <taxon>Sapindales</taxon>
        <taxon>Anacardiaceae</taxon>
        <taxon>Pistacia</taxon>
    </lineage>
</organism>
<evidence type="ECO:0000313" key="1">
    <source>
        <dbReference type="EMBL" id="KAJ0037637.1"/>
    </source>
</evidence>
<name>A0ACC0YJ93_9ROSI</name>
<dbReference type="EMBL" id="CM047741">
    <property type="protein sequence ID" value="KAJ0037637.1"/>
    <property type="molecule type" value="Genomic_DNA"/>
</dbReference>
<comment type="caution">
    <text evidence="1">The sequence shown here is derived from an EMBL/GenBank/DDBJ whole genome shotgun (WGS) entry which is preliminary data.</text>
</comment>
<accession>A0ACC0YJ93</accession>
<gene>
    <name evidence="1" type="ORF">Pint_22352</name>
</gene>
<keyword evidence="2" id="KW-1185">Reference proteome</keyword>
<proteinExistence type="predicted"/>